<feature type="non-terminal residue" evidence="1">
    <location>
        <position position="153"/>
    </location>
</feature>
<sequence length="153" mass="17784">MLSKKSAGPIKTAFSTSNIFGDPIYNEPDEMAIKKMKQFFLPCDVDDLVYSDFENSESDFPPKKTTSKKIFRAGKKSLRHFKGRITRREMEEQWRKGNKNYLLCAGCRRFVRRTSKRYHVHICAGSNNGTLAFLNPEGQISQIYTFKESNRKR</sequence>
<comment type="caution">
    <text evidence="1">The sequence shown here is derived from an EMBL/GenBank/DDBJ whole genome shotgun (WGS) entry which is preliminary data.</text>
</comment>
<name>A0ABV2ARP4_9EUKA</name>
<dbReference type="Proteomes" id="UP001439008">
    <property type="component" value="Unassembled WGS sequence"/>
</dbReference>
<dbReference type="EMBL" id="JBDODL010002613">
    <property type="protein sequence ID" value="MES1922340.1"/>
    <property type="molecule type" value="Genomic_DNA"/>
</dbReference>
<keyword evidence="2" id="KW-1185">Reference proteome</keyword>
<proteinExistence type="predicted"/>
<gene>
    <name evidence="1" type="ORF">MHBO_003847</name>
</gene>
<evidence type="ECO:0000313" key="2">
    <source>
        <dbReference type="Proteomes" id="UP001439008"/>
    </source>
</evidence>
<organism evidence="1 2">
    <name type="scientific">Bonamia ostreae</name>
    <dbReference type="NCBI Taxonomy" id="126728"/>
    <lineage>
        <taxon>Eukaryota</taxon>
        <taxon>Sar</taxon>
        <taxon>Rhizaria</taxon>
        <taxon>Endomyxa</taxon>
        <taxon>Ascetosporea</taxon>
        <taxon>Haplosporida</taxon>
        <taxon>Bonamia</taxon>
    </lineage>
</organism>
<accession>A0ABV2ARP4</accession>
<evidence type="ECO:0000313" key="1">
    <source>
        <dbReference type="EMBL" id="MES1922340.1"/>
    </source>
</evidence>
<protein>
    <submittedName>
        <fullName evidence="1">Uncharacterized protein</fullName>
    </submittedName>
</protein>
<reference evidence="1 2" key="1">
    <citation type="journal article" date="2024" name="BMC Biol.">
        <title>Comparative genomics of Ascetosporea gives new insight into the evolutionary basis for animal parasitism in Rhizaria.</title>
        <authorList>
            <person name="Hiltunen Thoren M."/>
            <person name="Onut-Brannstrom I."/>
            <person name="Alfjorden A."/>
            <person name="Peckova H."/>
            <person name="Swords F."/>
            <person name="Hooper C."/>
            <person name="Holzer A.S."/>
            <person name="Bass D."/>
            <person name="Burki F."/>
        </authorList>
    </citation>
    <scope>NUCLEOTIDE SEQUENCE [LARGE SCALE GENOMIC DNA]</scope>
    <source>
        <strain evidence="1">20-A016</strain>
    </source>
</reference>